<dbReference type="Proteomes" id="UP000093432">
    <property type="component" value="Unassembled WGS sequence"/>
</dbReference>
<organism evidence="1 2">
    <name type="scientific">Chryseobacterium arthrosphaerae</name>
    <dbReference type="NCBI Taxonomy" id="651561"/>
    <lineage>
        <taxon>Bacteria</taxon>
        <taxon>Pseudomonadati</taxon>
        <taxon>Bacteroidota</taxon>
        <taxon>Flavobacteriia</taxon>
        <taxon>Flavobacteriales</taxon>
        <taxon>Weeksellaceae</taxon>
        <taxon>Chryseobacterium group</taxon>
        <taxon>Chryseobacterium</taxon>
    </lineage>
</organism>
<evidence type="ECO:0000313" key="1">
    <source>
        <dbReference type="EMBL" id="OCA71371.1"/>
    </source>
</evidence>
<evidence type="ECO:0000313" key="2">
    <source>
        <dbReference type="Proteomes" id="UP000093432"/>
    </source>
</evidence>
<gene>
    <name evidence="1" type="ORF">BBI00_16765</name>
</gene>
<sequence length="324" mass="37880">MSDFNFSHLSDTDLVDIIIVEHYRNEEDYQQALLNELKNRNIDINRFNDDNSYIQSFINGFPGGWNIEIKSMFDALQATDWNKSMYIQAKEKYGEFHFSGGNLSDEHIKIIKAHEEIINATCSRCGGKEYVSSNNGHWIEILCRKCAQSDLVSEGIYNISEQGFTYPGIDGPDKDLLWKDISNVQFDFSEEQQSVTFDTDRVVKRYYGIEESFLSFYLFQNLNFIKFLITIPDHLLSSSEIEKRARFTGALKKCHFCGKKAVYSGTCRLCSESLDDLLSNYRNNYMRYYNNIENIIADGRQSVQFYIEHNNELNFFYNNDYFPE</sequence>
<reference evidence="2" key="1">
    <citation type="submission" date="2016-07" db="EMBL/GenBank/DDBJ databases">
        <authorList>
            <person name="Florea S."/>
            <person name="Webb J.S."/>
            <person name="Jaromczyk J."/>
            <person name="Schardl C.L."/>
        </authorList>
    </citation>
    <scope>NUCLEOTIDE SEQUENCE [LARGE SCALE GENOMIC DNA]</scope>
    <source>
        <strain evidence="2">CC-VM-7</strain>
    </source>
</reference>
<dbReference type="AlphaFoldDB" id="A0A1B8ZIE5"/>
<dbReference type="EMBL" id="MAYG01000012">
    <property type="protein sequence ID" value="OCA71371.1"/>
    <property type="molecule type" value="Genomic_DNA"/>
</dbReference>
<name>A0A1B8ZIE5_9FLAO</name>
<comment type="caution">
    <text evidence="1">The sequence shown here is derived from an EMBL/GenBank/DDBJ whole genome shotgun (WGS) entry which is preliminary data.</text>
</comment>
<protein>
    <submittedName>
        <fullName evidence="1">Uncharacterized protein</fullName>
    </submittedName>
</protein>
<accession>A0A1B8ZIE5</accession>
<proteinExistence type="predicted"/>
<dbReference type="RefSeq" id="WP_065400024.1">
    <property type="nucleotide sequence ID" value="NZ_MAYG01000012.1"/>
</dbReference>
<dbReference type="OrthoDB" id="1254505at2"/>